<dbReference type="AlphaFoldDB" id="A0A853C723"/>
<organism evidence="2 3">
    <name type="scientific">Nocardioides thalensis</name>
    <dbReference type="NCBI Taxonomy" id="1914755"/>
    <lineage>
        <taxon>Bacteria</taxon>
        <taxon>Bacillati</taxon>
        <taxon>Actinomycetota</taxon>
        <taxon>Actinomycetes</taxon>
        <taxon>Propionibacteriales</taxon>
        <taxon>Nocardioidaceae</taxon>
        <taxon>Nocardioides</taxon>
    </lineage>
</organism>
<protein>
    <submittedName>
        <fullName evidence="2">Dihydrofolate reductase</fullName>
    </submittedName>
</protein>
<dbReference type="Pfam" id="PF01872">
    <property type="entry name" value="RibD_C"/>
    <property type="match status" value="1"/>
</dbReference>
<reference evidence="2 3" key="1">
    <citation type="submission" date="2020-07" db="EMBL/GenBank/DDBJ databases">
        <title>Sequencing the genomes of 1000 actinobacteria strains.</title>
        <authorList>
            <person name="Klenk H.-P."/>
        </authorList>
    </citation>
    <scope>NUCLEOTIDE SEQUENCE [LARGE SCALE GENOMIC DNA]</scope>
    <source>
        <strain evidence="2 3">DSM 103833</strain>
    </source>
</reference>
<sequence>MTDLVLQMQTSIDGYVDSSLGVPWGLWDWGPDSPWSADLMSRFNELVTDADAILLSRPMADGYADHWQGIAEERAGDPDFAFARHVTDVPKLVVTSESYQHGRSDHTVITGPLVDGVRQALERVDGKVICFGGASFASALLRAGLVDELQLFVNPGLAGEGARIFDRALAGARWDLLDSRAYECGIAVLRWHVTGPSQRG</sequence>
<dbReference type="InterPro" id="IPR002734">
    <property type="entry name" value="RibDG_C"/>
</dbReference>
<gene>
    <name evidence="2" type="ORF">HNR19_003639</name>
</gene>
<dbReference type="Gene3D" id="3.40.430.10">
    <property type="entry name" value="Dihydrofolate Reductase, subunit A"/>
    <property type="match status" value="1"/>
</dbReference>
<keyword evidence="3" id="KW-1185">Reference proteome</keyword>
<dbReference type="GO" id="GO:0008703">
    <property type="term" value="F:5-amino-6-(5-phosphoribosylamino)uracil reductase activity"/>
    <property type="evidence" value="ECO:0007669"/>
    <property type="project" value="InterPro"/>
</dbReference>
<accession>A0A853C723</accession>
<dbReference type="SUPFAM" id="SSF53597">
    <property type="entry name" value="Dihydrofolate reductase-like"/>
    <property type="match status" value="1"/>
</dbReference>
<dbReference type="InterPro" id="IPR024072">
    <property type="entry name" value="DHFR-like_dom_sf"/>
</dbReference>
<dbReference type="EMBL" id="JACCFP010000001">
    <property type="protein sequence ID" value="NYJ02941.1"/>
    <property type="molecule type" value="Genomic_DNA"/>
</dbReference>
<dbReference type="GO" id="GO:0009231">
    <property type="term" value="P:riboflavin biosynthetic process"/>
    <property type="evidence" value="ECO:0007669"/>
    <property type="project" value="InterPro"/>
</dbReference>
<dbReference type="Proteomes" id="UP000530424">
    <property type="component" value="Unassembled WGS sequence"/>
</dbReference>
<evidence type="ECO:0000313" key="2">
    <source>
        <dbReference type="EMBL" id="NYJ02941.1"/>
    </source>
</evidence>
<dbReference type="RefSeq" id="WP_179669244.1">
    <property type="nucleotide sequence ID" value="NZ_JACCFP010000001.1"/>
</dbReference>
<name>A0A853C723_9ACTN</name>
<proteinExistence type="predicted"/>
<evidence type="ECO:0000313" key="3">
    <source>
        <dbReference type="Proteomes" id="UP000530424"/>
    </source>
</evidence>
<comment type="caution">
    <text evidence="2">The sequence shown here is derived from an EMBL/GenBank/DDBJ whole genome shotgun (WGS) entry which is preliminary data.</text>
</comment>
<evidence type="ECO:0000259" key="1">
    <source>
        <dbReference type="Pfam" id="PF01872"/>
    </source>
</evidence>
<feature type="domain" description="Bacterial bifunctional deaminase-reductase C-terminal" evidence="1">
    <location>
        <begin position="4"/>
        <end position="187"/>
    </location>
</feature>